<accession>A0A6I4MAZ1</accession>
<feature type="compositionally biased region" description="Pro residues" evidence="1">
    <location>
        <begin position="117"/>
        <end position="126"/>
    </location>
</feature>
<evidence type="ECO:0000313" key="3">
    <source>
        <dbReference type="Proteomes" id="UP000462055"/>
    </source>
</evidence>
<gene>
    <name evidence="2" type="ORF">F8568_024055</name>
</gene>
<dbReference type="AlphaFoldDB" id="A0A6I4MAZ1"/>
<comment type="caution">
    <text evidence="2">The sequence shown here is derived from an EMBL/GenBank/DDBJ whole genome shotgun (WGS) entry which is preliminary data.</text>
</comment>
<proteinExistence type="predicted"/>
<feature type="region of interest" description="Disordered" evidence="1">
    <location>
        <begin position="1"/>
        <end position="151"/>
    </location>
</feature>
<keyword evidence="3" id="KW-1185">Reference proteome</keyword>
<feature type="compositionally biased region" description="Basic residues" evidence="1">
    <location>
        <begin position="1"/>
        <end position="10"/>
    </location>
</feature>
<dbReference type="Proteomes" id="UP000462055">
    <property type="component" value="Unassembled WGS sequence"/>
</dbReference>
<feature type="compositionally biased region" description="Pro residues" evidence="1">
    <location>
        <begin position="93"/>
        <end position="103"/>
    </location>
</feature>
<name>A0A6I4MAZ1_9ACTN</name>
<feature type="compositionally biased region" description="Low complexity" evidence="1">
    <location>
        <begin position="127"/>
        <end position="151"/>
    </location>
</feature>
<evidence type="ECO:0000313" key="2">
    <source>
        <dbReference type="EMBL" id="MWA03398.1"/>
    </source>
</evidence>
<sequence length="353" mass="38427">MFRSPPRARRSPTADRIRVRARRRARCGRRAWGGSSGKAPNRGDGGAIVSPDHRADTPRTGASMGYPPPPSQPGPGGPYQPGYGPGGYGAPAPAGPPAPPYAPQQPGYPTNGYAPAGYPPRQPGYPAPQQGGYPVPQQGGYPRQQPPAQYATAPADLYGSPILVYDQPAQFFSTEANYTIWSPQGQPAAHVREQGVSGAKKALRVVSQGSQTKAERKLTIFRPDGMPYFHFYKPYGFMGTPKMQVLTAQGGLIGHLRKRAMRGWEILNAQEQQLGYYELLSGRVTDWQQQEIARIQRGFEGMGELLSQMFTGADRYVLRMHAPLQEPLRTLVLACPLAFDTAVSQNRSIGGWL</sequence>
<feature type="compositionally biased region" description="Low complexity" evidence="1">
    <location>
        <begin position="104"/>
        <end position="116"/>
    </location>
</feature>
<reference evidence="2" key="1">
    <citation type="submission" date="2019-12" db="EMBL/GenBank/DDBJ databases">
        <title>Actinomadura physcomitrii sp. nov., a novel actinomycete isolated from moss [Physcomitrium sphaericum (Ludw) Fuernr].</title>
        <authorList>
            <person name="Zhuang X."/>
        </authorList>
    </citation>
    <scope>NUCLEOTIDE SEQUENCE [LARGE SCALE GENOMIC DNA]</scope>
    <source>
        <strain evidence="2">LD22</strain>
    </source>
</reference>
<evidence type="ECO:0000256" key="1">
    <source>
        <dbReference type="SAM" id="MobiDB-lite"/>
    </source>
</evidence>
<protein>
    <recommendedName>
        <fullName evidence="4">Scramblase</fullName>
    </recommendedName>
</protein>
<organism evidence="2 3">
    <name type="scientific">Actinomadura physcomitrii</name>
    <dbReference type="NCBI Taxonomy" id="2650748"/>
    <lineage>
        <taxon>Bacteria</taxon>
        <taxon>Bacillati</taxon>
        <taxon>Actinomycetota</taxon>
        <taxon>Actinomycetes</taxon>
        <taxon>Streptosporangiales</taxon>
        <taxon>Thermomonosporaceae</taxon>
        <taxon>Actinomadura</taxon>
    </lineage>
</organism>
<feature type="compositionally biased region" description="Pro residues" evidence="1">
    <location>
        <begin position="66"/>
        <end position="78"/>
    </location>
</feature>
<feature type="compositionally biased region" description="Gly residues" evidence="1">
    <location>
        <begin position="79"/>
        <end position="89"/>
    </location>
</feature>
<dbReference type="EMBL" id="WBMS02000019">
    <property type="protein sequence ID" value="MWA03398.1"/>
    <property type="molecule type" value="Genomic_DNA"/>
</dbReference>
<feature type="compositionally biased region" description="Basic residues" evidence="1">
    <location>
        <begin position="19"/>
        <end position="29"/>
    </location>
</feature>
<evidence type="ECO:0008006" key="4">
    <source>
        <dbReference type="Google" id="ProtNLM"/>
    </source>
</evidence>